<name>A0A420BFB7_SPHD1</name>
<dbReference type="PANTHER" id="PTHR43821">
    <property type="entry name" value="NAD(P)H NITROREDUCTASE YDJA-RELATED"/>
    <property type="match status" value="1"/>
</dbReference>
<dbReference type="Proteomes" id="UP000286246">
    <property type="component" value="Unassembled WGS sequence"/>
</dbReference>
<dbReference type="GO" id="GO:0016491">
    <property type="term" value="F:oxidoreductase activity"/>
    <property type="evidence" value="ECO:0007669"/>
    <property type="project" value="InterPro"/>
</dbReference>
<evidence type="ECO:0000256" key="1">
    <source>
        <dbReference type="SAM" id="MobiDB-lite"/>
    </source>
</evidence>
<proteinExistence type="predicted"/>
<feature type="region of interest" description="Disordered" evidence="1">
    <location>
        <begin position="192"/>
        <end position="219"/>
    </location>
</feature>
<reference evidence="3 4" key="1">
    <citation type="submission" date="2018-09" db="EMBL/GenBank/DDBJ databases">
        <title>Genomic Encyclopedia of Type Strains, Phase III (KMG-III): the genomes of soil and plant-associated and newly described type strains.</title>
        <authorList>
            <person name="Whitman W."/>
        </authorList>
    </citation>
    <scope>NUCLEOTIDE SEQUENCE [LARGE SCALE GENOMIC DNA]</scope>
    <source>
        <strain evidence="3 4">CECT 7938</strain>
    </source>
</reference>
<dbReference type="OrthoDB" id="9804207at2"/>
<dbReference type="Pfam" id="PF00881">
    <property type="entry name" value="Nitroreductase"/>
    <property type="match status" value="1"/>
</dbReference>
<dbReference type="Gene3D" id="3.40.109.10">
    <property type="entry name" value="NADH Oxidase"/>
    <property type="match status" value="1"/>
</dbReference>
<dbReference type="RefSeq" id="WP_120257174.1">
    <property type="nucleotide sequence ID" value="NZ_RAPY01000001.1"/>
</dbReference>
<dbReference type="SUPFAM" id="SSF55469">
    <property type="entry name" value="FMN-dependent nitroreductase-like"/>
    <property type="match status" value="1"/>
</dbReference>
<accession>A0A420BFB7</accession>
<comment type="caution">
    <text evidence="3">The sequence shown here is derived from an EMBL/GenBank/DDBJ whole genome shotgun (WGS) entry which is preliminary data.</text>
</comment>
<keyword evidence="4" id="KW-1185">Reference proteome</keyword>
<dbReference type="InterPro" id="IPR000415">
    <property type="entry name" value="Nitroreductase-like"/>
</dbReference>
<dbReference type="InterPro" id="IPR029479">
    <property type="entry name" value="Nitroreductase"/>
</dbReference>
<gene>
    <name evidence="3" type="ORF">DFQ12_0218</name>
</gene>
<evidence type="ECO:0000259" key="2">
    <source>
        <dbReference type="Pfam" id="PF00881"/>
    </source>
</evidence>
<evidence type="ECO:0000313" key="4">
    <source>
        <dbReference type="Proteomes" id="UP000286246"/>
    </source>
</evidence>
<organism evidence="3 4">
    <name type="scientific">Sphingobacterium detergens</name>
    <dbReference type="NCBI Taxonomy" id="1145106"/>
    <lineage>
        <taxon>Bacteria</taxon>
        <taxon>Pseudomonadati</taxon>
        <taxon>Bacteroidota</taxon>
        <taxon>Sphingobacteriia</taxon>
        <taxon>Sphingobacteriales</taxon>
        <taxon>Sphingobacteriaceae</taxon>
        <taxon>Sphingobacterium</taxon>
    </lineage>
</organism>
<sequence length="219" mass="25012">MKSSYSLNSAPNRTFPERAAIVTSVIRQRRSIYADAYDKKEIRPQQLEEILTNATWAPTHKMTEPWRFVVLSAEQQSDYGRYMCEYYKDHYPNLSPQDRLLKFEYLQNYPLHAAAIIAIIFQPSTRIVLPEWEEIAAISSAVQNMALTCTAMGLGSYWASGGSAIDYVKRFIQQDREQSFGLFFIGHPSSSKAHAKKRRTPISEKVTGFTPHPSTINPQ</sequence>
<dbReference type="PANTHER" id="PTHR43821:SF1">
    <property type="entry name" value="NAD(P)H NITROREDUCTASE YDJA-RELATED"/>
    <property type="match status" value="1"/>
</dbReference>
<dbReference type="AlphaFoldDB" id="A0A420BFB7"/>
<feature type="domain" description="Nitroreductase" evidence="2">
    <location>
        <begin position="26"/>
        <end position="187"/>
    </location>
</feature>
<protein>
    <submittedName>
        <fullName evidence="3">Nitroreductase</fullName>
    </submittedName>
</protein>
<dbReference type="InterPro" id="IPR052530">
    <property type="entry name" value="NAD(P)H_nitroreductase"/>
</dbReference>
<dbReference type="EMBL" id="RAPY01000001">
    <property type="protein sequence ID" value="RKE55387.1"/>
    <property type="molecule type" value="Genomic_DNA"/>
</dbReference>
<evidence type="ECO:0000313" key="3">
    <source>
        <dbReference type="EMBL" id="RKE55387.1"/>
    </source>
</evidence>